<sequence length="489" mass="53610">MIGYQPQLSLSPCKYSQSMDHGSYVSTPLVDVQTRPLAHSTISHHGHHDSYDRMPNPTLRHAVWPSDSTHASAFRARDNGGEDIPRPTLDARAPAGEQRVRNASGKVTLPSFREAFPFAFDDFDERVSSFAPAGGRPSPPLNSQPRFTVPKTQTHSPVLPAFAFAFSPPVPRSAWSDSHSGPKAGRRRLDHQFQPAHIHDAEMRDSDWMSVSSSSGDEETGSLHLSSGGSEFSHNGDASPCSRPASVQSVGSGYQSGSPSMLPVAHLSVLSGPHAQPKPIPVMTSSTNFPSNSGAAGTLFSHTGSLGLHFMPTVTPSRASYETAKPAKSRSLKDAPRGKRGKVLNPVRQLWEDYATLETDEDTGVTYYQCWWRKPGGTSTCRCSYQAKKQAMKRHIEATHLGIKPHECSYCPRRFAQKTALTVHEATHTGIANLPCDYECGKWFNDPSRRFRHHVKIHGYVPKQQTIKVWKPLYIVAKGREGANADTSA</sequence>
<keyword evidence="1" id="KW-0479">Metal-binding</keyword>
<comment type="caution">
    <text evidence="10">The sequence shown here is derived from an EMBL/GenBank/DDBJ whole genome shotgun (WGS) entry which is preliminary data.</text>
</comment>
<keyword evidence="4" id="KW-0862">Zinc</keyword>
<feature type="domain" description="C2H2-type" evidence="9">
    <location>
        <begin position="406"/>
        <end position="433"/>
    </location>
</feature>
<dbReference type="InterPro" id="IPR013087">
    <property type="entry name" value="Znf_C2H2_type"/>
</dbReference>
<feature type="compositionally biased region" description="Low complexity" evidence="8">
    <location>
        <begin position="246"/>
        <end position="258"/>
    </location>
</feature>
<keyword evidence="6" id="KW-0804">Transcription</keyword>
<dbReference type="Gene3D" id="3.30.160.60">
    <property type="entry name" value="Classic Zinc Finger"/>
    <property type="match status" value="1"/>
</dbReference>
<feature type="compositionally biased region" description="Polar residues" evidence="8">
    <location>
        <begin position="223"/>
        <end position="233"/>
    </location>
</feature>
<protein>
    <submittedName>
        <fullName evidence="10">Zinc finger protein 79</fullName>
    </submittedName>
</protein>
<dbReference type="GO" id="GO:0000981">
    <property type="term" value="F:DNA-binding transcription factor activity, RNA polymerase II-specific"/>
    <property type="evidence" value="ECO:0007669"/>
    <property type="project" value="TreeGrafter"/>
</dbReference>
<keyword evidence="5" id="KW-0805">Transcription regulation</keyword>
<keyword evidence="11" id="KW-1185">Reference proteome</keyword>
<dbReference type="PROSITE" id="PS00028">
    <property type="entry name" value="ZINC_FINGER_C2H2_1"/>
    <property type="match status" value="2"/>
</dbReference>
<keyword evidence="3 7" id="KW-0863">Zinc-finger</keyword>
<feature type="compositionally biased region" description="Basic and acidic residues" evidence="8">
    <location>
        <begin position="197"/>
        <end position="207"/>
    </location>
</feature>
<evidence type="ECO:0000256" key="2">
    <source>
        <dbReference type="ARBA" id="ARBA00022737"/>
    </source>
</evidence>
<evidence type="ECO:0000313" key="11">
    <source>
        <dbReference type="Proteomes" id="UP000076154"/>
    </source>
</evidence>
<name>A0A369JUU5_HYPMA</name>
<feature type="region of interest" description="Disordered" evidence="8">
    <location>
        <begin position="319"/>
        <end position="340"/>
    </location>
</feature>
<evidence type="ECO:0000256" key="1">
    <source>
        <dbReference type="ARBA" id="ARBA00022723"/>
    </source>
</evidence>
<evidence type="ECO:0000256" key="7">
    <source>
        <dbReference type="PROSITE-ProRule" id="PRU00042"/>
    </source>
</evidence>
<dbReference type="FunFam" id="3.30.160.60:FF:000621">
    <property type="entry name" value="FLT3-interacting zinc finger 1"/>
    <property type="match status" value="1"/>
</dbReference>
<dbReference type="SMART" id="SM00355">
    <property type="entry name" value="ZnF_C2H2"/>
    <property type="match status" value="2"/>
</dbReference>
<dbReference type="PROSITE" id="PS50157">
    <property type="entry name" value="ZINC_FINGER_C2H2_2"/>
    <property type="match status" value="2"/>
</dbReference>
<evidence type="ECO:0000256" key="8">
    <source>
        <dbReference type="SAM" id="MobiDB-lite"/>
    </source>
</evidence>
<evidence type="ECO:0000256" key="3">
    <source>
        <dbReference type="ARBA" id="ARBA00022771"/>
    </source>
</evidence>
<feature type="region of interest" description="Disordered" evidence="8">
    <location>
        <begin position="197"/>
        <end position="258"/>
    </location>
</feature>
<dbReference type="STRING" id="39966.A0A369JUU5"/>
<evidence type="ECO:0000313" key="10">
    <source>
        <dbReference type="EMBL" id="RDB23453.1"/>
    </source>
</evidence>
<dbReference type="Proteomes" id="UP000076154">
    <property type="component" value="Unassembled WGS sequence"/>
</dbReference>
<feature type="domain" description="C2H2-type" evidence="9">
    <location>
        <begin position="434"/>
        <end position="458"/>
    </location>
</feature>
<accession>A0A369JUU5</accession>
<dbReference type="EMBL" id="LUEZ02000046">
    <property type="protein sequence ID" value="RDB23453.1"/>
    <property type="molecule type" value="Genomic_DNA"/>
</dbReference>
<dbReference type="PANTHER" id="PTHR19818">
    <property type="entry name" value="ZINC FINGER PROTEIN ZIC AND GLI"/>
    <property type="match status" value="1"/>
</dbReference>
<dbReference type="InParanoid" id="A0A369JUU5"/>
<evidence type="ECO:0000256" key="5">
    <source>
        <dbReference type="ARBA" id="ARBA00023015"/>
    </source>
</evidence>
<reference evidence="10" key="1">
    <citation type="submission" date="2018-04" db="EMBL/GenBank/DDBJ databases">
        <title>Whole genome sequencing of Hypsizygus marmoreus.</title>
        <authorList>
            <person name="Choi I.-G."/>
            <person name="Min B."/>
            <person name="Kim J.-G."/>
            <person name="Kim S."/>
            <person name="Oh Y.-L."/>
            <person name="Kong W.-S."/>
            <person name="Park H."/>
            <person name="Jeong J."/>
            <person name="Song E.-S."/>
        </authorList>
    </citation>
    <scope>NUCLEOTIDE SEQUENCE [LARGE SCALE GENOMIC DNA]</scope>
    <source>
        <strain evidence="10">51987-8</strain>
    </source>
</reference>
<dbReference type="AlphaFoldDB" id="A0A369JUU5"/>
<dbReference type="OrthoDB" id="3058450at2759"/>
<dbReference type="GO" id="GO:0000978">
    <property type="term" value="F:RNA polymerase II cis-regulatory region sequence-specific DNA binding"/>
    <property type="evidence" value="ECO:0007669"/>
    <property type="project" value="TreeGrafter"/>
</dbReference>
<dbReference type="PANTHER" id="PTHR19818:SF139">
    <property type="entry name" value="PAIR-RULE PROTEIN ODD-PAIRED"/>
    <property type="match status" value="1"/>
</dbReference>
<dbReference type="GO" id="GO:0005634">
    <property type="term" value="C:nucleus"/>
    <property type="evidence" value="ECO:0007669"/>
    <property type="project" value="UniProtKB-ARBA"/>
</dbReference>
<dbReference type="SUPFAM" id="SSF57667">
    <property type="entry name" value="beta-beta-alpha zinc fingers"/>
    <property type="match status" value="1"/>
</dbReference>
<evidence type="ECO:0000256" key="4">
    <source>
        <dbReference type="ARBA" id="ARBA00022833"/>
    </source>
</evidence>
<proteinExistence type="predicted"/>
<dbReference type="InterPro" id="IPR036236">
    <property type="entry name" value="Znf_C2H2_sf"/>
</dbReference>
<dbReference type="GO" id="GO:0045944">
    <property type="term" value="P:positive regulation of transcription by RNA polymerase II"/>
    <property type="evidence" value="ECO:0007669"/>
    <property type="project" value="UniProtKB-ARBA"/>
</dbReference>
<evidence type="ECO:0000256" key="6">
    <source>
        <dbReference type="ARBA" id="ARBA00023163"/>
    </source>
</evidence>
<keyword evidence="2" id="KW-0677">Repeat</keyword>
<dbReference type="InterPro" id="IPR050329">
    <property type="entry name" value="GLI_C2H2-zinc-finger"/>
</dbReference>
<organism evidence="10 11">
    <name type="scientific">Hypsizygus marmoreus</name>
    <name type="common">White beech mushroom</name>
    <name type="synonym">Agaricus marmoreus</name>
    <dbReference type="NCBI Taxonomy" id="39966"/>
    <lineage>
        <taxon>Eukaryota</taxon>
        <taxon>Fungi</taxon>
        <taxon>Dikarya</taxon>
        <taxon>Basidiomycota</taxon>
        <taxon>Agaricomycotina</taxon>
        <taxon>Agaricomycetes</taxon>
        <taxon>Agaricomycetidae</taxon>
        <taxon>Agaricales</taxon>
        <taxon>Tricholomatineae</taxon>
        <taxon>Lyophyllaceae</taxon>
        <taxon>Hypsizygus</taxon>
    </lineage>
</organism>
<dbReference type="GO" id="GO:0008270">
    <property type="term" value="F:zinc ion binding"/>
    <property type="evidence" value="ECO:0007669"/>
    <property type="project" value="UniProtKB-KW"/>
</dbReference>
<evidence type="ECO:0000259" key="9">
    <source>
        <dbReference type="PROSITE" id="PS50157"/>
    </source>
</evidence>
<gene>
    <name evidence="10" type="primary">ZNF79</name>
    <name evidence="10" type="ORF">Hypma_008979</name>
</gene>